<keyword evidence="2" id="KW-0315">Glutamine amidotransferase</keyword>
<evidence type="ECO:0000313" key="3">
    <source>
        <dbReference type="Proteomes" id="UP001059950"/>
    </source>
</evidence>
<protein>
    <submittedName>
        <fullName evidence="2">Glutamine amidotransferase</fullName>
    </submittedName>
</protein>
<name>A0ABY5GWK5_9GAMM</name>
<reference evidence="2" key="1">
    <citation type="submission" date="2021-04" db="EMBL/GenBank/DDBJ databases">
        <title>Oceanospirillales bacteria with DddD are important DMSP degraders in coastal seawater.</title>
        <authorList>
            <person name="Liu J."/>
        </authorList>
    </citation>
    <scope>NUCLEOTIDE SEQUENCE</scope>
    <source>
        <strain evidence="2">GY6</strain>
    </source>
</reference>
<feature type="domain" description="Glutamine amidotransferase" evidence="1">
    <location>
        <begin position="36"/>
        <end position="190"/>
    </location>
</feature>
<gene>
    <name evidence="2" type="ORF">KDX31_05065</name>
</gene>
<dbReference type="Pfam" id="PF00117">
    <property type="entry name" value="GATase"/>
    <property type="match status" value="1"/>
</dbReference>
<sequence>MKIGILATGITPDELLGQYGSYADMVEQLFALVDADFEYAVFDVRDGVFPDAAEQCDGWVITGSKFNVDENRDWMQRLKKLILEIDACDRPLLGICFGHQIIADAFGGKVEPYQGGWGVGLHSYQLLGDNPFIKDGADRFSISAMHRYQVTEKPENARVFAQSDFCKYAGLVYGDNILTVQAHPEFNLQYETDLVALRKGVAIPDDTADAGLETLHAEGAATDSERVARWMADFLVR</sequence>
<dbReference type="InterPro" id="IPR029062">
    <property type="entry name" value="Class_I_gatase-like"/>
</dbReference>
<evidence type="ECO:0000259" key="1">
    <source>
        <dbReference type="Pfam" id="PF00117"/>
    </source>
</evidence>
<dbReference type="SUPFAM" id="SSF52317">
    <property type="entry name" value="Class I glutamine amidotransferase-like"/>
    <property type="match status" value="1"/>
</dbReference>
<dbReference type="PANTHER" id="PTHR42695">
    <property type="entry name" value="GLUTAMINE AMIDOTRANSFERASE YLR126C-RELATED"/>
    <property type="match status" value="1"/>
</dbReference>
<proteinExistence type="predicted"/>
<dbReference type="PROSITE" id="PS51273">
    <property type="entry name" value="GATASE_TYPE_1"/>
    <property type="match status" value="1"/>
</dbReference>
<dbReference type="EMBL" id="CP073344">
    <property type="protein sequence ID" value="UTW04381.1"/>
    <property type="molecule type" value="Genomic_DNA"/>
</dbReference>
<dbReference type="Gene3D" id="3.40.50.880">
    <property type="match status" value="1"/>
</dbReference>
<evidence type="ECO:0000313" key="2">
    <source>
        <dbReference type="EMBL" id="UTW04381.1"/>
    </source>
</evidence>
<keyword evidence="3" id="KW-1185">Reference proteome</keyword>
<dbReference type="CDD" id="cd01741">
    <property type="entry name" value="GATase1_1"/>
    <property type="match status" value="1"/>
</dbReference>
<dbReference type="PANTHER" id="PTHR42695:SF5">
    <property type="entry name" value="GLUTAMINE AMIDOTRANSFERASE YLR126C-RELATED"/>
    <property type="match status" value="1"/>
</dbReference>
<dbReference type="InterPro" id="IPR044992">
    <property type="entry name" value="ChyE-like"/>
</dbReference>
<dbReference type="InterPro" id="IPR017926">
    <property type="entry name" value="GATASE"/>
</dbReference>
<accession>A0ABY5GWK5</accession>
<organism evidence="2 3">
    <name type="scientific">Amphritea atlantica</name>
    <dbReference type="NCBI Taxonomy" id="355243"/>
    <lineage>
        <taxon>Bacteria</taxon>
        <taxon>Pseudomonadati</taxon>
        <taxon>Pseudomonadota</taxon>
        <taxon>Gammaproteobacteria</taxon>
        <taxon>Oceanospirillales</taxon>
        <taxon>Oceanospirillaceae</taxon>
        <taxon>Amphritea</taxon>
    </lineage>
</organism>
<dbReference type="Proteomes" id="UP001059950">
    <property type="component" value="Chromosome"/>
</dbReference>